<accession>A0ABW2JFF7</accession>
<organism evidence="4 5">
    <name type="scientific">Streptomyces monticola</name>
    <dbReference type="NCBI Taxonomy" id="2666263"/>
    <lineage>
        <taxon>Bacteria</taxon>
        <taxon>Bacillati</taxon>
        <taxon>Actinomycetota</taxon>
        <taxon>Actinomycetes</taxon>
        <taxon>Kitasatosporales</taxon>
        <taxon>Streptomycetaceae</taxon>
        <taxon>Streptomyces</taxon>
    </lineage>
</organism>
<dbReference type="Gene3D" id="3.30.300.30">
    <property type="match status" value="1"/>
</dbReference>
<proteinExistence type="predicted"/>
<dbReference type="Gene3D" id="3.40.50.12780">
    <property type="entry name" value="N-terminal domain of ligase-like"/>
    <property type="match status" value="1"/>
</dbReference>
<dbReference type="Gene3D" id="3.40.50.980">
    <property type="match status" value="1"/>
</dbReference>
<evidence type="ECO:0000313" key="4">
    <source>
        <dbReference type="EMBL" id="MFC7304527.1"/>
    </source>
</evidence>
<comment type="caution">
    <text evidence="4">The sequence shown here is derived from an EMBL/GenBank/DDBJ whole genome shotgun (WGS) entry which is preliminary data.</text>
</comment>
<dbReference type="InterPro" id="IPR050237">
    <property type="entry name" value="ATP-dep_AMP-bd_enzyme"/>
</dbReference>
<reference evidence="5" key="1">
    <citation type="journal article" date="2019" name="Int. J. Syst. Evol. Microbiol.">
        <title>The Global Catalogue of Microorganisms (GCM) 10K type strain sequencing project: providing services to taxonomists for standard genome sequencing and annotation.</title>
        <authorList>
            <consortium name="The Broad Institute Genomics Platform"/>
            <consortium name="The Broad Institute Genome Sequencing Center for Infectious Disease"/>
            <person name="Wu L."/>
            <person name="Ma J."/>
        </authorList>
    </citation>
    <scope>NUCLEOTIDE SEQUENCE [LARGE SCALE GENOMIC DNA]</scope>
    <source>
        <strain evidence="5">SYNS20</strain>
    </source>
</reference>
<sequence>MPPVHGENLAVAYEKHLGDLRARQAAARRGRQRGTVVHAAGELPVAGYVRHWARLTPDKPAVVFAGSTTTYRQLDAYTDRLAGWLAARGVRPGDRVAVHLPNSAHFVVAMLAVLRLGAVHVPVNPMFRAAELRHELADSGAETVIAAEPLLPLLDEVRAETAVRRVLPVSPEGIGPEGIGPEGGGEAWRTALAHAPLGRIADDLDALAALNYTGGTTGLPKGCEHTQRHMIYTATAIDNGRTLAPGGDGAPTPGEGRAPAPGEGRAPAPGEGAAPASSDGGIVSLCYLPVFWIAGENLGILAPLVSGGTSVLLARWDPEKALHAIEQHAVTTMAGTVENYLELLDLLGRPDCAHRDLSSLTAPLTVSFIRKLSPQLRDRWRESTHPGSVLREASYGMTETHTSDTNTLGFQDGDRDLSPDSTFCGLPVPGTDILVADFATGAPLPLGEPGEILVRGPSVLTRYWRAPEATATALRGGWLHTGDIGRLDEDGCLHYLGRDKDMIKVKGMSVFPAEVETLLARHPEVLAAAVVAVDDPETGQRPYAYVRTRPGSALTADELRNWAAATMATYKVPVVELLDDLPLTATGKIRKTELSARASRTRPAP</sequence>
<dbReference type="PANTHER" id="PTHR43767:SF10">
    <property type="entry name" value="SURFACTIN SYNTHASE SUBUNIT 1"/>
    <property type="match status" value="1"/>
</dbReference>
<evidence type="ECO:0000256" key="1">
    <source>
        <dbReference type="SAM" id="MobiDB-lite"/>
    </source>
</evidence>
<feature type="domain" description="AMP-dependent synthetase/ligase" evidence="2">
    <location>
        <begin position="50"/>
        <end position="464"/>
    </location>
</feature>
<dbReference type="PROSITE" id="PS00455">
    <property type="entry name" value="AMP_BINDING"/>
    <property type="match status" value="1"/>
</dbReference>
<dbReference type="Proteomes" id="UP001596523">
    <property type="component" value="Unassembled WGS sequence"/>
</dbReference>
<feature type="region of interest" description="Disordered" evidence="1">
    <location>
        <begin position="240"/>
        <end position="277"/>
    </location>
</feature>
<gene>
    <name evidence="4" type="ORF">ACFQVC_09915</name>
</gene>
<dbReference type="InterPro" id="IPR045851">
    <property type="entry name" value="AMP-bd_C_sf"/>
</dbReference>
<evidence type="ECO:0000313" key="5">
    <source>
        <dbReference type="Proteomes" id="UP001596523"/>
    </source>
</evidence>
<dbReference type="SUPFAM" id="SSF56801">
    <property type="entry name" value="Acetyl-CoA synthetase-like"/>
    <property type="match status" value="1"/>
</dbReference>
<dbReference type="PANTHER" id="PTHR43767">
    <property type="entry name" value="LONG-CHAIN-FATTY-ACID--COA LIGASE"/>
    <property type="match status" value="1"/>
</dbReference>
<dbReference type="InterPro" id="IPR020845">
    <property type="entry name" value="AMP-binding_CS"/>
</dbReference>
<dbReference type="InterPro" id="IPR042099">
    <property type="entry name" value="ANL_N_sf"/>
</dbReference>
<name>A0ABW2JFF7_9ACTN</name>
<dbReference type="InterPro" id="IPR000873">
    <property type="entry name" value="AMP-dep_synth/lig_dom"/>
</dbReference>
<dbReference type="InterPro" id="IPR025110">
    <property type="entry name" value="AMP-bd_C"/>
</dbReference>
<keyword evidence="5" id="KW-1185">Reference proteome</keyword>
<evidence type="ECO:0000259" key="3">
    <source>
        <dbReference type="Pfam" id="PF13193"/>
    </source>
</evidence>
<dbReference type="Pfam" id="PF13193">
    <property type="entry name" value="AMP-binding_C"/>
    <property type="match status" value="1"/>
</dbReference>
<dbReference type="EMBL" id="JBHTCF010000003">
    <property type="protein sequence ID" value="MFC7304527.1"/>
    <property type="molecule type" value="Genomic_DNA"/>
</dbReference>
<feature type="domain" description="AMP-binding enzyme C-terminal" evidence="3">
    <location>
        <begin position="514"/>
        <end position="588"/>
    </location>
</feature>
<dbReference type="Pfam" id="PF00501">
    <property type="entry name" value="AMP-binding"/>
    <property type="match status" value="1"/>
</dbReference>
<feature type="compositionally biased region" description="Low complexity" evidence="1">
    <location>
        <begin position="250"/>
        <end position="276"/>
    </location>
</feature>
<evidence type="ECO:0000259" key="2">
    <source>
        <dbReference type="Pfam" id="PF00501"/>
    </source>
</evidence>
<dbReference type="RefSeq" id="WP_381829026.1">
    <property type="nucleotide sequence ID" value="NZ_JBHTCF010000003.1"/>
</dbReference>
<protein>
    <submittedName>
        <fullName evidence="4">AMP-binding protein</fullName>
    </submittedName>
</protein>